<evidence type="ECO:0000256" key="2">
    <source>
        <dbReference type="SAM" id="MobiDB-lite"/>
    </source>
</evidence>
<dbReference type="PANTHER" id="PTHR30344:SF4">
    <property type="entry name" value="CYCLASE, PUTATIVE (AFU_ORTHOLOGUE AFUA_6G11580)-RELATED"/>
    <property type="match status" value="1"/>
</dbReference>
<comment type="similarity">
    <text evidence="1">Belongs to the cycloisomerase 2 family.</text>
</comment>
<evidence type="ECO:0000313" key="3">
    <source>
        <dbReference type="EMBL" id="KJZ69172.1"/>
    </source>
</evidence>
<feature type="compositionally biased region" description="Low complexity" evidence="2">
    <location>
        <begin position="30"/>
        <end position="48"/>
    </location>
</feature>
<dbReference type="OrthoDB" id="1715191at2759"/>
<evidence type="ECO:0000256" key="1">
    <source>
        <dbReference type="ARBA" id="ARBA00005564"/>
    </source>
</evidence>
<proteinExistence type="inferred from homology"/>
<dbReference type="Proteomes" id="UP000054481">
    <property type="component" value="Unassembled WGS sequence"/>
</dbReference>
<dbReference type="InterPro" id="IPR015943">
    <property type="entry name" value="WD40/YVTN_repeat-like_dom_sf"/>
</dbReference>
<dbReference type="PANTHER" id="PTHR30344">
    <property type="entry name" value="6-PHOSPHOGLUCONOLACTONASE-RELATED"/>
    <property type="match status" value="1"/>
</dbReference>
<dbReference type="FunFam" id="2.130.10.10:FF:000244">
    <property type="entry name" value="Carboxy-cis,cis-muconate cyclase"/>
    <property type="match status" value="1"/>
</dbReference>
<dbReference type="AlphaFoldDB" id="A0A0F7ZWL3"/>
<dbReference type="InterPro" id="IPR019405">
    <property type="entry name" value="Lactonase_7-beta_prop"/>
</dbReference>
<dbReference type="InterPro" id="IPR050282">
    <property type="entry name" value="Cycloisomerase_2"/>
</dbReference>
<organism evidence="3 4">
    <name type="scientific">Hirsutella minnesotensis 3608</name>
    <dbReference type="NCBI Taxonomy" id="1043627"/>
    <lineage>
        <taxon>Eukaryota</taxon>
        <taxon>Fungi</taxon>
        <taxon>Dikarya</taxon>
        <taxon>Ascomycota</taxon>
        <taxon>Pezizomycotina</taxon>
        <taxon>Sordariomycetes</taxon>
        <taxon>Hypocreomycetidae</taxon>
        <taxon>Hypocreales</taxon>
        <taxon>Ophiocordycipitaceae</taxon>
        <taxon>Hirsutella</taxon>
    </lineage>
</organism>
<accession>A0A0F7ZWL3</accession>
<evidence type="ECO:0000313" key="4">
    <source>
        <dbReference type="Proteomes" id="UP000054481"/>
    </source>
</evidence>
<sequence>MHHAPSHAKATVARKVDNLDGVLSAIVGGTRASTSRSNSPPPSTSSLSHQDAVAPHRASSFNMTIHHLMVGTWTPPGAIFTFAFDDVALTLELVKRTPIPVDEPISWMTFDHAKKNLYGAALKAWASFAVESPTSIVHQASLPMCHHALSPDANTRAIFLLASPYPPYGVYCNPFYDYAGAVSVLPVTSSGALAGSAQTVPLDPHSGVHGAVFHPDGRHLYSADLSANKIWLHRRPDPASPCLELVAAVDAPDSRDHPRWVAVHPSGSALYVLMEKGNRVCEFAVGQQDRVPVFTGRHFSLVPPDSESDPFSSYRGDVCALSHSATYLFASTRASSLDRPGYLSVFELKPDSGEMLRRVLIDPTSTSGGHSNAVSPSDWCDDWVAVTEDQCGFLDVHRWRHESLERVARIQVPEPGFGMNAIWYD</sequence>
<dbReference type="GO" id="GO:0017057">
    <property type="term" value="F:6-phosphogluconolactonase activity"/>
    <property type="evidence" value="ECO:0007669"/>
    <property type="project" value="TreeGrafter"/>
</dbReference>
<dbReference type="SUPFAM" id="SSF75011">
    <property type="entry name" value="3-carboxy-cis,cis-mucoante lactonizing enzyme"/>
    <property type="match status" value="1"/>
</dbReference>
<gene>
    <name evidence="3" type="ORF">HIM_11442</name>
</gene>
<name>A0A0F7ZWL3_9HYPO</name>
<feature type="region of interest" description="Disordered" evidence="2">
    <location>
        <begin position="30"/>
        <end position="53"/>
    </location>
</feature>
<reference evidence="3 4" key="1">
    <citation type="journal article" date="2014" name="Genome Biol. Evol.">
        <title>Comparative genomics and transcriptomics analyses reveal divergent lifestyle features of nematode endoparasitic fungus Hirsutella minnesotensis.</title>
        <authorList>
            <person name="Lai Y."/>
            <person name="Liu K."/>
            <person name="Zhang X."/>
            <person name="Zhang X."/>
            <person name="Li K."/>
            <person name="Wang N."/>
            <person name="Shu C."/>
            <person name="Wu Y."/>
            <person name="Wang C."/>
            <person name="Bushley K.E."/>
            <person name="Xiang M."/>
            <person name="Liu X."/>
        </authorList>
    </citation>
    <scope>NUCLEOTIDE SEQUENCE [LARGE SCALE GENOMIC DNA]</scope>
    <source>
        <strain evidence="3 4">3608</strain>
    </source>
</reference>
<dbReference type="EMBL" id="KQ030753">
    <property type="protein sequence ID" value="KJZ69172.1"/>
    <property type="molecule type" value="Genomic_DNA"/>
</dbReference>
<keyword evidence="4" id="KW-1185">Reference proteome</keyword>
<dbReference type="Gene3D" id="2.130.10.10">
    <property type="entry name" value="YVTN repeat-like/Quinoprotein amine dehydrogenase"/>
    <property type="match status" value="1"/>
</dbReference>
<dbReference type="Pfam" id="PF10282">
    <property type="entry name" value="Lactonase"/>
    <property type="match status" value="1"/>
</dbReference>
<protein>
    <submittedName>
        <fullName evidence="3">Carboxy-cis,cis-muconate cyclase</fullName>
    </submittedName>
</protein>